<dbReference type="EMBL" id="SZYD01002604">
    <property type="protein sequence ID" value="KAC9352599.1"/>
    <property type="molecule type" value="Genomic_DNA"/>
</dbReference>
<protein>
    <recommendedName>
        <fullName evidence="6">Leucine-rich repeat-containing N-terminal plant-type domain-containing protein</fullName>
    </recommendedName>
</protein>
<dbReference type="AlphaFoldDB" id="A0A5N6L7M2"/>
<gene>
    <name evidence="7" type="ORF">E3N88_45953</name>
</gene>
<evidence type="ECO:0000313" key="7">
    <source>
        <dbReference type="EMBL" id="KAC9352599.1"/>
    </source>
</evidence>
<keyword evidence="5" id="KW-1133">Transmembrane helix</keyword>
<evidence type="ECO:0000313" key="8">
    <source>
        <dbReference type="Proteomes" id="UP000326396"/>
    </source>
</evidence>
<dbReference type="InterPro" id="IPR051848">
    <property type="entry name" value="PGIP"/>
</dbReference>
<keyword evidence="8" id="KW-1185">Reference proteome</keyword>
<dbReference type="Gene3D" id="3.80.10.10">
    <property type="entry name" value="Ribonuclease Inhibitor"/>
    <property type="match status" value="2"/>
</dbReference>
<dbReference type="PANTHER" id="PTHR48059:SF30">
    <property type="entry name" value="OS06G0587000 PROTEIN"/>
    <property type="match status" value="1"/>
</dbReference>
<evidence type="ECO:0000259" key="6">
    <source>
        <dbReference type="Pfam" id="PF08263"/>
    </source>
</evidence>
<reference evidence="7 8" key="1">
    <citation type="submission" date="2019-05" db="EMBL/GenBank/DDBJ databases">
        <title>Mikania micrantha, genome provides insights into the molecular mechanism of rapid growth.</title>
        <authorList>
            <person name="Liu B."/>
        </authorList>
    </citation>
    <scope>NUCLEOTIDE SEQUENCE [LARGE SCALE GENOMIC DNA]</scope>
    <source>
        <strain evidence="7">NLD-2019</strain>
        <tissue evidence="7">Leaf</tissue>
    </source>
</reference>
<keyword evidence="5" id="KW-0472">Membrane</keyword>
<dbReference type="Pfam" id="PF13855">
    <property type="entry name" value="LRR_8"/>
    <property type="match status" value="1"/>
</dbReference>
<dbReference type="Pfam" id="PF08263">
    <property type="entry name" value="LRRNT_2"/>
    <property type="match status" value="1"/>
</dbReference>
<evidence type="ECO:0000256" key="1">
    <source>
        <dbReference type="ARBA" id="ARBA00004196"/>
    </source>
</evidence>
<keyword evidence="5" id="KW-0812">Transmembrane</keyword>
<feature type="domain" description="Leucine-rich repeat-containing N-terminal plant-type" evidence="6">
    <location>
        <begin position="17"/>
        <end position="55"/>
    </location>
</feature>
<accession>A0A5N6L7M2</accession>
<feature type="transmembrane region" description="Helical" evidence="5">
    <location>
        <begin position="102"/>
        <end position="122"/>
    </location>
</feature>
<dbReference type="PANTHER" id="PTHR48059">
    <property type="entry name" value="POLYGALACTURONASE INHIBITOR 1"/>
    <property type="match status" value="1"/>
</dbReference>
<keyword evidence="3" id="KW-0677">Repeat</keyword>
<dbReference type="SUPFAM" id="SSF52058">
    <property type="entry name" value="L domain-like"/>
    <property type="match status" value="1"/>
</dbReference>
<dbReference type="InterPro" id="IPR032675">
    <property type="entry name" value="LRR_dom_sf"/>
</dbReference>
<comment type="similarity">
    <text evidence="4">Belongs to the polygalacturonase-inhibiting protein family.</text>
</comment>
<name>A0A5N6L7M2_9ASTR</name>
<evidence type="ECO:0000256" key="3">
    <source>
        <dbReference type="ARBA" id="ARBA00022737"/>
    </source>
</evidence>
<dbReference type="Proteomes" id="UP000326396">
    <property type="component" value="Unassembled WGS sequence"/>
</dbReference>
<sequence length="145" mass="16057">MHFVAFSTLTAAVAPTGDRLALLAIKSMIKVDPQGVMTSWNHSVTNFCQWQGVTCGRLFTLRELRLDNNSFTGNIPATIMNCSKLEALHLGRNNLVGKIPDGIGLLSMLSFLILYVNILEGIQDKKKNAQEKKNLSQHMKTSLQL</sequence>
<evidence type="ECO:0000256" key="2">
    <source>
        <dbReference type="ARBA" id="ARBA00022614"/>
    </source>
</evidence>
<dbReference type="InterPro" id="IPR013210">
    <property type="entry name" value="LRR_N_plant-typ"/>
</dbReference>
<comment type="caution">
    <text evidence="7">The sequence shown here is derived from an EMBL/GenBank/DDBJ whole genome shotgun (WGS) entry which is preliminary data.</text>
</comment>
<proteinExistence type="inferred from homology"/>
<organism evidence="7 8">
    <name type="scientific">Mikania micrantha</name>
    <name type="common">bitter vine</name>
    <dbReference type="NCBI Taxonomy" id="192012"/>
    <lineage>
        <taxon>Eukaryota</taxon>
        <taxon>Viridiplantae</taxon>
        <taxon>Streptophyta</taxon>
        <taxon>Embryophyta</taxon>
        <taxon>Tracheophyta</taxon>
        <taxon>Spermatophyta</taxon>
        <taxon>Magnoliopsida</taxon>
        <taxon>eudicotyledons</taxon>
        <taxon>Gunneridae</taxon>
        <taxon>Pentapetalae</taxon>
        <taxon>asterids</taxon>
        <taxon>campanulids</taxon>
        <taxon>Asterales</taxon>
        <taxon>Asteraceae</taxon>
        <taxon>Asteroideae</taxon>
        <taxon>Heliantheae alliance</taxon>
        <taxon>Eupatorieae</taxon>
        <taxon>Mikania</taxon>
    </lineage>
</organism>
<dbReference type="InterPro" id="IPR001611">
    <property type="entry name" value="Leu-rich_rpt"/>
</dbReference>
<comment type="subcellular location">
    <subcellularLocation>
        <location evidence="1">Cell envelope</location>
    </subcellularLocation>
</comment>
<dbReference type="OrthoDB" id="687555at2759"/>
<keyword evidence="2" id="KW-0433">Leucine-rich repeat</keyword>
<evidence type="ECO:0000256" key="5">
    <source>
        <dbReference type="SAM" id="Phobius"/>
    </source>
</evidence>
<evidence type="ECO:0000256" key="4">
    <source>
        <dbReference type="ARBA" id="ARBA00038043"/>
    </source>
</evidence>